<evidence type="ECO:0000313" key="5">
    <source>
        <dbReference type="Proteomes" id="UP001597304"/>
    </source>
</evidence>
<protein>
    <submittedName>
        <fullName evidence="4">Indolepyruvate oxidoreductase subunit beta family protein</fullName>
    </submittedName>
</protein>
<dbReference type="Pfam" id="PF01558">
    <property type="entry name" value="POR"/>
    <property type="match status" value="1"/>
</dbReference>
<keyword evidence="1" id="KW-0560">Oxidoreductase</keyword>
<dbReference type="NCBIfam" id="NF006179">
    <property type="entry name" value="PRK08312.1"/>
    <property type="match status" value="1"/>
</dbReference>
<proteinExistence type="predicted"/>
<evidence type="ECO:0000256" key="1">
    <source>
        <dbReference type="ARBA" id="ARBA00023002"/>
    </source>
</evidence>
<reference evidence="5" key="1">
    <citation type="journal article" date="2019" name="Int. J. Syst. Evol. Microbiol.">
        <title>The Global Catalogue of Microorganisms (GCM) 10K type strain sequencing project: providing services to taxonomists for standard genome sequencing and annotation.</title>
        <authorList>
            <consortium name="The Broad Institute Genomics Platform"/>
            <consortium name="The Broad Institute Genome Sequencing Center for Infectious Disease"/>
            <person name="Wu L."/>
            <person name="Ma J."/>
        </authorList>
    </citation>
    <scope>NUCLEOTIDE SEQUENCE [LARGE SCALE GENOMIC DNA]</scope>
    <source>
        <strain evidence="5">LMG 29247</strain>
    </source>
</reference>
<dbReference type="PANTHER" id="PTHR43854:SF1">
    <property type="entry name" value="INDOLEPYRUVATE OXIDOREDUCTASE SUBUNIT IORB"/>
    <property type="match status" value="1"/>
</dbReference>
<feature type="domain" description="DUF6537" evidence="3">
    <location>
        <begin position="256"/>
        <end position="465"/>
    </location>
</feature>
<dbReference type="RefSeq" id="WP_147911675.1">
    <property type="nucleotide sequence ID" value="NZ_JBHUEJ010000019.1"/>
</dbReference>
<gene>
    <name evidence="4" type="ORF">ACFSF0_09295</name>
</gene>
<evidence type="ECO:0000259" key="3">
    <source>
        <dbReference type="Pfam" id="PF20169"/>
    </source>
</evidence>
<sequence>MKPRLITIAVLALGGQGGGVLVDWIVDLAEHAGWTAQATSVAGVAQRTGATIYYIELAEPTPGREPVLALMPVPGEVDILIAAELMEAGRSVERGFVTPNRTTVITSSHRTYAVQEKMAPGNGTADSSAVLSVVQTAAQRVVADDMQALAVRHGSVISACLFGALAGSGVLPFDAADFEAVVERGGVGVKPSLAAMRAAALLAREQQALPTLDNPADAMQTAPRALPERVAHAPLEALVEQVRREFPAAAWNWLGEGLARVTEWQDVDYGHEYLSRVRPFADSDAAAGDASAMLTIAAARWIAVAMAYDDVIRVADLKTRATRDERVRGEVGAGADDVLGLEEFFHPRLEEVLGLLPERWAKRIESSPWLSESLQRRLAHGRRIQTHTIGGFLQLRMAAGLRRWRRGSRRHAAEVLHLEQWLAEARRAVNTGDRALAAEILHCRRLVKGYSDTHARGQSRFDRLMHAARRLEGRPEAAARLRELREAALKDAEGRALDVAERALFAADALAVPPR</sequence>
<evidence type="ECO:0000313" key="4">
    <source>
        <dbReference type="EMBL" id="MFD1710799.1"/>
    </source>
</evidence>
<dbReference type="Pfam" id="PF20169">
    <property type="entry name" value="DUF6537"/>
    <property type="match status" value="1"/>
</dbReference>
<comment type="caution">
    <text evidence="4">The sequence shown here is derived from an EMBL/GenBank/DDBJ whole genome shotgun (WGS) entry which is preliminary data.</text>
</comment>
<dbReference type="InterPro" id="IPR046667">
    <property type="entry name" value="DUF6537"/>
</dbReference>
<feature type="domain" description="Pyruvate/ketoisovalerate oxidoreductase catalytic" evidence="2">
    <location>
        <begin position="14"/>
        <end position="184"/>
    </location>
</feature>
<dbReference type="InterPro" id="IPR002869">
    <property type="entry name" value="Pyrv_flavodox_OxRed_cen"/>
</dbReference>
<name>A0ABW4KU94_9BURK</name>
<dbReference type="EMBL" id="JBHUEJ010000019">
    <property type="protein sequence ID" value="MFD1710799.1"/>
    <property type="molecule type" value="Genomic_DNA"/>
</dbReference>
<dbReference type="PANTHER" id="PTHR43854">
    <property type="entry name" value="INDOLEPYRUVATE OXIDOREDUCTASE SUBUNIT IORB"/>
    <property type="match status" value="1"/>
</dbReference>
<keyword evidence="5" id="KW-1185">Reference proteome</keyword>
<dbReference type="Proteomes" id="UP001597304">
    <property type="component" value="Unassembled WGS sequence"/>
</dbReference>
<evidence type="ECO:0000259" key="2">
    <source>
        <dbReference type="Pfam" id="PF01558"/>
    </source>
</evidence>
<dbReference type="InterPro" id="IPR052198">
    <property type="entry name" value="IorB_Oxidoreductase"/>
</dbReference>
<dbReference type="InterPro" id="IPR019752">
    <property type="entry name" value="Pyrv/ketoisovalerate_OxRed_cat"/>
</dbReference>
<organism evidence="4 5">
    <name type="scientific">Ottowia flava</name>
    <dbReference type="NCBI Taxonomy" id="2675430"/>
    <lineage>
        <taxon>Bacteria</taxon>
        <taxon>Pseudomonadati</taxon>
        <taxon>Pseudomonadota</taxon>
        <taxon>Betaproteobacteria</taxon>
        <taxon>Burkholderiales</taxon>
        <taxon>Comamonadaceae</taxon>
        <taxon>Ottowia</taxon>
    </lineage>
</organism>
<accession>A0ABW4KU94</accession>
<dbReference type="SUPFAM" id="SSF53323">
    <property type="entry name" value="Pyruvate-ferredoxin oxidoreductase, PFOR, domain III"/>
    <property type="match status" value="1"/>
</dbReference>
<dbReference type="Gene3D" id="3.40.920.10">
    <property type="entry name" value="Pyruvate-ferredoxin oxidoreductase, PFOR, domain III"/>
    <property type="match status" value="1"/>
</dbReference>